<accession>A0AAD5M8X6</accession>
<proteinExistence type="predicted"/>
<dbReference type="EMBL" id="JAKCXM010000202">
    <property type="protein sequence ID" value="KAJ0398854.1"/>
    <property type="molecule type" value="Genomic_DNA"/>
</dbReference>
<evidence type="ECO:0000256" key="1">
    <source>
        <dbReference type="SAM" id="SignalP"/>
    </source>
</evidence>
<evidence type="ECO:0000313" key="3">
    <source>
        <dbReference type="Proteomes" id="UP001209570"/>
    </source>
</evidence>
<dbReference type="AlphaFoldDB" id="A0AAD5M8X6"/>
<name>A0AAD5M8X6_PYTIN</name>
<reference evidence="2" key="1">
    <citation type="submission" date="2021-12" db="EMBL/GenBank/DDBJ databases">
        <title>Prjna785345.</title>
        <authorList>
            <person name="Rujirawat T."/>
            <person name="Krajaejun T."/>
        </authorList>
    </citation>
    <scope>NUCLEOTIDE SEQUENCE</scope>
    <source>
        <strain evidence="2">Pi057C3</strain>
    </source>
</reference>
<dbReference type="Proteomes" id="UP001209570">
    <property type="component" value="Unassembled WGS sequence"/>
</dbReference>
<protein>
    <submittedName>
        <fullName evidence="2">Uncharacterized protein</fullName>
    </submittedName>
</protein>
<keyword evidence="3" id="KW-1185">Reference proteome</keyword>
<organism evidence="2 3">
    <name type="scientific">Pythium insidiosum</name>
    <name type="common">Pythiosis disease agent</name>
    <dbReference type="NCBI Taxonomy" id="114742"/>
    <lineage>
        <taxon>Eukaryota</taxon>
        <taxon>Sar</taxon>
        <taxon>Stramenopiles</taxon>
        <taxon>Oomycota</taxon>
        <taxon>Peronosporomycetes</taxon>
        <taxon>Pythiales</taxon>
        <taxon>Pythiaceae</taxon>
        <taxon>Pythium</taxon>
    </lineage>
</organism>
<feature type="chain" id="PRO_5042229629" evidence="1">
    <location>
        <begin position="28"/>
        <end position="323"/>
    </location>
</feature>
<keyword evidence="1" id="KW-0732">Signal</keyword>
<feature type="signal peptide" evidence="1">
    <location>
        <begin position="1"/>
        <end position="27"/>
    </location>
</feature>
<gene>
    <name evidence="2" type="ORF">P43SY_010145</name>
</gene>
<sequence>MARCATSLAPLLVIVTLVLGSIESVTAGVLRALEASSSSAFQWVEDPHAADPCTSPGCVNHVKYGYNVVPRNVSSDAKIVFQEAQRPQRLAAVFNLDIYTQPGCVVSACTMKKVALFFPKEDCFNAFAEKTANQPDGVTVLLKYGGMYYEHLPEGELYAKFERQNRLTQQRTCTYEAVFKWIDDPHAADPCKEPGCFNHVKNGAYVVPMNISAETNVMFQVAQRPKNLAAVMFLDVFTQPGCVISGCTMKKLFGFIPREDCFNQFGEKRANQPDGQSVLMSIGGNYYENLPSGELYFKFEKKNYLTEKATCTYQVRSGFKRWY</sequence>
<evidence type="ECO:0000313" key="2">
    <source>
        <dbReference type="EMBL" id="KAJ0398854.1"/>
    </source>
</evidence>
<comment type="caution">
    <text evidence="2">The sequence shown here is derived from an EMBL/GenBank/DDBJ whole genome shotgun (WGS) entry which is preliminary data.</text>
</comment>